<dbReference type="Proteomes" id="UP001138709">
    <property type="component" value="Unassembled WGS sequence"/>
</dbReference>
<dbReference type="AlphaFoldDB" id="A0A9X9XFE8"/>
<dbReference type="Gene3D" id="1.20.120.520">
    <property type="entry name" value="nmb1532 protein domain like"/>
    <property type="match status" value="1"/>
</dbReference>
<sequence length="174" mass="18986">MRGPGRRRGGAEFGDVGPELLADPIAFLSAEHVRQGALLGHIERLARHPEGPGSRALAQALVEWLEVDLPRHFADEERSLHARLEPYDGEGLLHRLRADHAEEEAEMPPLIAGLRAIAAHEPPAPDFAARALRFATAFRAHLAIEEAEVAPLARRVLAPEVLAEIAAELAARRE</sequence>
<evidence type="ECO:0000313" key="3">
    <source>
        <dbReference type="Proteomes" id="UP001138709"/>
    </source>
</evidence>
<name>A0A9X9XFE8_9PROT</name>
<proteinExistence type="predicted"/>
<protein>
    <submittedName>
        <fullName evidence="2">Hemerythrin domain-containing protein</fullName>
    </submittedName>
</protein>
<gene>
    <name evidence="2" type="ORF">GXW74_18220</name>
</gene>
<evidence type="ECO:0000259" key="1">
    <source>
        <dbReference type="Pfam" id="PF01814"/>
    </source>
</evidence>
<dbReference type="Pfam" id="PF01814">
    <property type="entry name" value="Hemerythrin"/>
    <property type="match status" value="1"/>
</dbReference>
<accession>A0A9X9XFE8</accession>
<evidence type="ECO:0000313" key="2">
    <source>
        <dbReference type="EMBL" id="MBR0682434.1"/>
    </source>
</evidence>
<dbReference type="EMBL" id="JAAEDL010000019">
    <property type="protein sequence ID" value="MBR0682434.1"/>
    <property type="molecule type" value="Genomic_DNA"/>
</dbReference>
<reference evidence="2" key="1">
    <citation type="submission" date="2020-01" db="EMBL/GenBank/DDBJ databases">
        <authorList>
            <person name="Rat A."/>
        </authorList>
    </citation>
    <scope>NUCLEOTIDE SEQUENCE</scope>
    <source>
        <strain evidence="2">LMG 31228</strain>
    </source>
</reference>
<keyword evidence="3" id="KW-1185">Reference proteome</keyword>
<dbReference type="InterPro" id="IPR012312">
    <property type="entry name" value="Hemerythrin-like"/>
</dbReference>
<feature type="domain" description="Hemerythrin-like" evidence="1">
    <location>
        <begin position="24"/>
        <end position="153"/>
    </location>
</feature>
<dbReference type="RefSeq" id="WP_211847967.1">
    <property type="nucleotide sequence ID" value="NZ_JAAEDL010000019.1"/>
</dbReference>
<comment type="caution">
    <text evidence="2">The sequence shown here is derived from an EMBL/GenBank/DDBJ whole genome shotgun (WGS) entry which is preliminary data.</text>
</comment>
<reference evidence="2" key="2">
    <citation type="journal article" date="2021" name="Syst. Appl. Microbiol.">
        <title>Roseomonas hellenica sp. nov., isolated from roots of wild-growing Alkanna tinctoria.</title>
        <authorList>
            <person name="Rat A."/>
            <person name="Naranjo H.D."/>
            <person name="Lebbe L."/>
            <person name="Cnockaert M."/>
            <person name="Krigas N."/>
            <person name="Grigoriadou K."/>
            <person name="Maloupa E."/>
            <person name="Willems A."/>
        </authorList>
    </citation>
    <scope>NUCLEOTIDE SEQUENCE</scope>
    <source>
        <strain evidence="2">LMG 31228</strain>
    </source>
</reference>
<organism evidence="2 3">
    <name type="scientific">Neoroseomonas eburnea</name>
    <dbReference type="NCBI Taxonomy" id="1346889"/>
    <lineage>
        <taxon>Bacteria</taxon>
        <taxon>Pseudomonadati</taxon>
        <taxon>Pseudomonadota</taxon>
        <taxon>Alphaproteobacteria</taxon>
        <taxon>Acetobacterales</taxon>
        <taxon>Acetobacteraceae</taxon>
        <taxon>Neoroseomonas</taxon>
    </lineage>
</organism>